<dbReference type="InterPro" id="IPR050708">
    <property type="entry name" value="T6SS_VgrG/RHS"/>
</dbReference>
<dbReference type="InterPro" id="IPR006530">
    <property type="entry name" value="YD"/>
</dbReference>
<organism evidence="4 5">
    <name type="scientific">Parendozoicomonas haliclonae</name>
    <dbReference type="NCBI Taxonomy" id="1960125"/>
    <lineage>
        <taxon>Bacteria</taxon>
        <taxon>Pseudomonadati</taxon>
        <taxon>Pseudomonadota</taxon>
        <taxon>Gammaproteobacteria</taxon>
        <taxon>Oceanospirillales</taxon>
        <taxon>Endozoicomonadaceae</taxon>
        <taxon>Parendozoicomonas</taxon>
    </lineage>
</organism>
<dbReference type="InterPro" id="IPR056823">
    <property type="entry name" value="TEN-like_YD-shell"/>
</dbReference>
<keyword evidence="4" id="KW-0378">Hydrolase</keyword>
<gene>
    <name evidence="4" type="primary">wapA</name>
    <name evidence="4" type="ORF">EHSB41UT_03690</name>
</gene>
<keyword evidence="1" id="KW-0677">Repeat</keyword>
<dbReference type="GO" id="GO:0016787">
    <property type="term" value="F:hydrolase activity"/>
    <property type="evidence" value="ECO:0007669"/>
    <property type="project" value="UniProtKB-KW"/>
</dbReference>
<dbReference type="NCBIfam" id="TIGR01643">
    <property type="entry name" value="YD_repeat_2x"/>
    <property type="match status" value="3"/>
</dbReference>
<dbReference type="PANTHER" id="PTHR32305">
    <property type="match status" value="1"/>
</dbReference>
<dbReference type="Pfam" id="PF25023">
    <property type="entry name" value="TEN_YD-shell"/>
    <property type="match status" value="2"/>
</dbReference>
<name>A0A1X7AP88_9GAMM</name>
<evidence type="ECO:0000256" key="1">
    <source>
        <dbReference type="ARBA" id="ARBA00022737"/>
    </source>
</evidence>
<dbReference type="EC" id="3.1.-.-" evidence="4"/>
<feature type="region of interest" description="Disordered" evidence="2">
    <location>
        <begin position="827"/>
        <end position="847"/>
    </location>
</feature>
<feature type="domain" description="Teneurin-like YD-shell" evidence="3">
    <location>
        <begin position="310"/>
        <end position="454"/>
    </location>
</feature>
<sequence>MVAIISSSDLGLFNHNKVSGQASTGQGGQQVYVNANTGNLVLRQQDEIIASLGLDTALVRTYNSQGSLTDANGDNTYFSFNQRLINLTGTVNQPGSTITRVAGDGSETLYKYDSYQQVYVSTDGAGAHDTLRFESGQWVWQEGSTQMSETYTEVAGVLRMVQQQDAEGRITTFGHNAQGQVVQIADASGQRVSVQYSGQNVTGFSLTSDGITTQKVYYQYDNLGRLTSVKLDLTPDGSIADGKVYTTTYQYDGNSRRIQHITQSDGSTVSIAYVEQSSQYRVSQVTTGSGQTSHTTRYEYDLDERTTDIVQVAGESQSGPTTSLQFDEEGRVIRQTTPADINGQRQITSYTYDADGNLTQITQPGERHTVYEYDSRGNKVRVQDPEGNLITRNYSANNQLTKETVWLQPDTDGAGPNEAGAPRSRHFIYDSQQRLRFTIEADGSVEEIRYDDSQSRARIVSQIEWHSTLSVQNTYTLNELQQWVASQNAQDARRVDTTLDFRGQVSRITQYSSLNAEGYGNTDGNHSTTYTLYDAWGRHIATVDPRGTGQDSSVFRTEYTYDGMGRRLTETDALGHTTTWLYQDNQSQIISTAPNGLQTTRLYDSAGRLISQIQTDTSNTARSLGESRNFYDSLGRLRATQDASGATTHQLYDNQGRLIARLDSSGTLTELIYNEKGQLEQEVIYAKRVTGESLTRLLVKDDSQNITGINEALALSDLRPDKDPNNDRSVYRYYNDADRLRFVINGEGYTTEYRYNGAGERTDTIRHSLVIEDLEQAEYNTLKARFGNTSAQLTVSSASASQNVDPIQHYSKSDQVGFDQRSPVNTSGSITADLTANTRPADNDYQDSKAWDINTRTETEVTENETITDSMLVPPKQPYPLDSKTLIKENYTKTDSANISVSTSKYTRPPAQSYTYSTQVITDNRTTYTSSSTINVSRGDIVSQSSIVQHSSSSTKLKPGSMHSWTADENGLSKRFSHFEVTVSITPIGVSLPSNYARSFTYNYYSKTYDGSVNLTQSSTGGLPTGKYSISVSVKEFSKRYEYVDGGGMSPRSMRRFPSSGGGWTYLFTTSTRTESKGFTADVGSKNPPTILKWTKPSQPFSTSVRFYYRTSGSGSYKSVSVSTSGSNHQVSIPGLANRNYDYRIEYIRNGVIAQQASGVFSGSENLNKNISTSFSFDYASVTKKTGSALTGYSTDIPAQNISTIKAVVKNTSGAWISTAYTSPLPHIPRTWLLEWSGKSKNRWNPPNRAVQHHNHNHKNRRHVYYQKRLLRSRYPNRIQAYCFNMASQPAAE</sequence>
<dbReference type="PANTHER" id="PTHR32305:SF15">
    <property type="entry name" value="PROTEIN RHSA-RELATED"/>
    <property type="match status" value="1"/>
</dbReference>
<accession>A0A1X7AP88</accession>
<dbReference type="EMBL" id="FWPT01000009">
    <property type="protein sequence ID" value="SMA49899.1"/>
    <property type="molecule type" value="Genomic_DNA"/>
</dbReference>
<dbReference type="RefSeq" id="WP_087112345.1">
    <property type="nucleotide sequence ID" value="NZ_CBCSCN010000011.1"/>
</dbReference>
<feature type="compositionally biased region" description="Polar residues" evidence="2">
    <location>
        <begin position="827"/>
        <end position="840"/>
    </location>
</feature>
<protein>
    <submittedName>
        <fullName evidence="4">tRNA(Glu)-specific nuclease WapA</fullName>
        <ecNumber evidence="4">3.1.-.-</ecNumber>
    </submittedName>
</protein>
<feature type="domain" description="Teneurin-like YD-shell" evidence="3">
    <location>
        <begin position="515"/>
        <end position="676"/>
    </location>
</feature>
<reference evidence="4 5" key="1">
    <citation type="submission" date="2017-03" db="EMBL/GenBank/DDBJ databases">
        <authorList>
            <person name="Afonso C.L."/>
            <person name="Miller P.J."/>
            <person name="Scott M.A."/>
            <person name="Spackman E."/>
            <person name="Goraichik I."/>
            <person name="Dimitrov K.M."/>
            <person name="Suarez D.L."/>
            <person name="Swayne D.E."/>
        </authorList>
    </citation>
    <scope>NUCLEOTIDE SEQUENCE [LARGE SCALE GENOMIC DNA]</scope>
    <source>
        <strain evidence="4">SB41UT1</strain>
    </source>
</reference>
<evidence type="ECO:0000256" key="2">
    <source>
        <dbReference type="SAM" id="MobiDB-lite"/>
    </source>
</evidence>
<dbReference type="Gene3D" id="2.180.10.10">
    <property type="entry name" value="RHS repeat-associated core"/>
    <property type="match status" value="2"/>
</dbReference>
<dbReference type="OrthoDB" id="9815414at2"/>
<keyword evidence="5" id="KW-1185">Reference proteome</keyword>
<evidence type="ECO:0000259" key="3">
    <source>
        <dbReference type="Pfam" id="PF25023"/>
    </source>
</evidence>
<evidence type="ECO:0000313" key="5">
    <source>
        <dbReference type="Proteomes" id="UP000196573"/>
    </source>
</evidence>
<dbReference type="Proteomes" id="UP000196573">
    <property type="component" value="Unassembled WGS sequence"/>
</dbReference>
<evidence type="ECO:0000313" key="4">
    <source>
        <dbReference type="EMBL" id="SMA49899.1"/>
    </source>
</evidence>
<proteinExistence type="predicted"/>